<evidence type="ECO:0000313" key="3">
    <source>
        <dbReference type="Proteomes" id="UP000054705"/>
    </source>
</evidence>
<reference evidence="3" key="1">
    <citation type="journal article" date="2015" name="MBio">
        <title>Genome-Resolved Metagenomic Analysis Reveals Roles for Candidate Phyla and Other Microbial Community Members in Biogeochemical Transformations in Oil Reservoirs.</title>
        <authorList>
            <person name="Hu P."/>
            <person name="Tom L."/>
            <person name="Singh A."/>
            <person name="Thomas B.C."/>
            <person name="Baker B.J."/>
            <person name="Piceno Y.M."/>
            <person name="Andersen G.L."/>
            <person name="Banfield J.F."/>
        </authorList>
    </citation>
    <scope>NUCLEOTIDE SEQUENCE [LARGE SCALE GENOMIC DNA]</scope>
</reference>
<comment type="caution">
    <text evidence="2">The sequence shown here is derived from an EMBL/GenBank/DDBJ whole genome shotgun (WGS) entry which is preliminary data.</text>
</comment>
<keyword evidence="1" id="KW-0812">Transmembrane</keyword>
<proteinExistence type="predicted"/>
<organism evidence="2 3">
    <name type="scientific">Pelotomaculum thermopropionicum</name>
    <dbReference type="NCBI Taxonomy" id="110500"/>
    <lineage>
        <taxon>Bacteria</taxon>
        <taxon>Bacillati</taxon>
        <taxon>Bacillota</taxon>
        <taxon>Clostridia</taxon>
        <taxon>Eubacteriales</taxon>
        <taxon>Desulfotomaculaceae</taxon>
        <taxon>Pelotomaculum</taxon>
    </lineage>
</organism>
<dbReference type="Proteomes" id="UP000054705">
    <property type="component" value="Unassembled WGS sequence"/>
</dbReference>
<dbReference type="PANTHER" id="PTHR41324:SF1">
    <property type="entry name" value="DUF2232 DOMAIN-CONTAINING PROTEIN"/>
    <property type="match status" value="1"/>
</dbReference>
<dbReference type="InterPro" id="IPR018710">
    <property type="entry name" value="DUF2232"/>
</dbReference>
<keyword evidence="1" id="KW-1133">Transmembrane helix</keyword>
<feature type="non-terminal residue" evidence="2">
    <location>
        <position position="264"/>
    </location>
</feature>
<feature type="transmembrane region" description="Helical" evidence="1">
    <location>
        <begin position="25"/>
        <end position="48"/>
    </location>
</feature>
<evidence type="ECO:0008006" key="4">
    <source>
        <dbReference type="Google" id="ProtNLM"/>
    </source>
</evidence>
<dbReference type="AlphaFoldDB" id="A0A101HQ91"/>
<feature type="transmembrane region" description="Helical" evidence="1">
    <location>
        <begin position="177"/>
        <end position="198"/>
    </location>
</feature>
<feature type="transmembrane region" description="Helical" evidence="1">
    <location>
        <begin position="219"/>
        <end position="236"/>
    </location>
</feature>
<feature type="transmembrane region" description="Helical" evidence="1">
    <location>
        <begin position="55"/>
        <end position="72"/>
    </location>
</feature>
<dbReference type="PANTHER" id="PTHR41324">
    <property type="entry name" value="MEMBRANE PROTEIN-RELATED"/>
    <property type="match status" value="1"/>
</dbReference>
<accession>A0A101HQ91</accession>
<evidence type="ECO:0000256" key="1">
    <source>
        <dbReference type="SAM" id="Phobius"/>
    </source>
</evidence>
<dbReference type="Pfam" id="PF09991">
    <property type="entry name" value="DUF2232"/>
    <property type="match status" value="1"/>
</dbReference>
<protein>
    <recommendedName>
        <fullName evidence="4">DUF2232 domain-containing protein</fullName>
    </recommendedName>
</protein>
<gene>
    <name evidence="2" type="ORF">XD97_0732</name>
</gene>
<dbReference type="EMBL" id="LGGS01000177">
    <property type="protein sequence ID" value="KUK81093.1"/>
    <property type="molecule type" value="Genomic_DNA"/>
</dbReference>
<feature type="transmembrane region" description="Helical" evidence="1">
    <location>
        <begin position="107"/>
        <end position="125"/>
    </location>
</feature>
<keyword evidence="1" id="KW-0472">Membrane</keyword>
<name>A0A101HQ91_9FIRM</name>
<evidence type="ECO:0000313" key="2">
    <source>
        <dbReference type="EMBL" id="KUK81093.1"/>
    </source>
</evidence>
<feature type="transmembrane region" description="Helical" evidence="1">
    <location>
        <begin position="78"/>
        <end position="95"/>
    </location>
</feature>
<feature type="transmembrane region" description="Helical" evidence="1">
    <location>
        <begin position="242"/>
        <end position="262"/>
    </location>
</feature>
<sequence>MFQSFNNRIIIEGFVWGALTAVFELLAQIPALALLCGVFAPLPLAIVVKRRDLKTGALAFLVACLFFYFISHAGLPDLIMTLQIGLLGLLLGVLLKNNVSTGQSITFFILSAAALTLISFSIISWNTKINMFVLSQESRQSMEQILRSYVNTGTPEGSLSQANIKTVKEIVNLASELLPANLVITSMITSFITYVLSFRVLRKLGSSVPAWLPFIRWQFPWYLVWSLITGLVMILAGDYFSWPIVSLIGRNVFLIAGFIYFLDG</sequence>